<proteinExistence type="predicted"/>
<gene>
    <name evidence="1" type="ORF">U729_2616</name>
</gene>
<evidence type="ECO:0000313" key="2">
    <source>
        <dbReference type="Proteomes" id="UP000030635"/>
    </source>
</evidence>
<dbReference type="RefSeq" id="WP_039315784.1">
    <property type="nucleotide sequence ID" value="NZ_CP006905.1"/>
</dbReference>
<organism evidence="1 2">
    <name type="scientific">Clostridium baratii str. Sullivan</name>
    <dbReference type="NCBI Taxonomy" id="1415775"/>
    <lineage>
        <taxon>Bacteria</taxon>
        <taxon>Bacillati</taxon>
        <taxon>Bacillota</taxon>
        <taxon>Clostridia</taxon>
        <taxon>Eubacteriales</taxon>
        <taxon>Clostridiaceae</taxon>
        <taxon>Clostridium</taxon>
    </lineage>
</organism>
<protein>
    <submittedName>
        <fullName evidence="1">Uncharacterized protein</fullName>
    </submittedName>
</protein>
<keyword evidence="2" id="KW-1185">Reference proteome</keyword>
<dbReference type="AlphaFoldDB" id="A0A0A7FXQ1"/>
<sequence length="87" mass="9461">MADEIKVTSTISETTNLNGLVEIETKGIKQQVMSMNCSLVEGGVANIQTYVNDMNLFKANSALVAAEVQKFRTKANEVAKGLNCFVF</sequence>
<dbReference type="Proteomes" id="UP000030635">
    <property type="component" value="Chromosome"/>
</dbReference>
<reference evidence="1 2" key="1">
    <citation type="journal article" date="2015" name="Infect. Genet. Evol.">
        <title>Genomic sequences of six botulinum neurotoxin-producing strains representing three clostridial species illustrate the mobility and diversity of botulinum neurotoxin genes.</title>
        <authorList>
            <person name="Smith T.J."/>
            <person name="Hill K.K."/>
            <person name="Xie G."/>
            <person name="Foley B.T."/>
            <person name="Williamson C.H."/>
            <person name="Foster J.T."/>
            <person name="Johnson S.L."/>
            <person name="Chertkov O."/>
            <person name="Teshima H."/>
            <person name="Gibbons H.S."/>
            <person name="Johnsky L.A."/>
            <person name="Karavis M.A."/>
            <person name="Smith L.A."/>
        </authorList>
    </citation>
    <scope>NUCLEOTIDE SEQUENCE [LARGE SCALE GENOMIC DNA]</scope>
    <source>
        <strain evidence="1">Sullivan</strain>
    </source>
</reference>
<dbReference type="eggNOG" id="ENOG5032K2U">
    <property type="taxonomic scope" value="Bacteria"/>
</dbReference>
<name>A0A0A7FXQ1_9CLOT</name>
<dbReference type="OrthoDB" id="1929994at2"/>
<dbReference type="KEGG" id="cbv:U729_2616"/>
<accession>A0A0A7FXQ1</accession>
<evidence type="ECO:0000313" key="1">
    <source>
        <dbReference type="EMBL" id="AIY84338.1"/>
    </source>
</evidence>
<dbReference type="EMBL" id="CP006905">
    <property type="protein sequence ID" value="AIY84338.1"/>
    <property type="molecule type" value="Genomic_DNA"/>
</dbReference>
<dbReference type="HOGENOM" id="CLU_2341846_0_0_9"/>